<comment type="subcellular location">
    <subcellularLocation>
        <location evidence="1">Nucleus</location>
    </subcellularLocation>
</comment>
<evidence type="ECO:0000259" key="6">
    <source>
        <dbReference type="Pfam" id="PF11699"/>
    </source>
</evidence>
<dbReference type="eggNOG" id="ENOG502S47H">
    <property type="taxonomic scope" value="Eukaryota"/>
</dbReference>
<evidence type="ECO:0000256" key="3">
    <source>
        <dbReference type="ARBA" id="ARBA00023125"/>
    </source>
</evidence>
<accession>G3B486</accession>
<evidence type="ECO:0000313" key="7">
    <source>
        <dbReference type="EMBL" id="EGV63921.1"/>
    </source>
</evidence>
<keyword evidence="4" id="KW-0539">Nucleus</keyword>
<evidence type="ECO:0000256" key="2">
    <source>
        <dbReference type="ARBA" id="ARBA00010291"/>
    </source>
</evidence>
<feature type="region of interest" description="Disordered" evidence="5">
    <location>
        <begin position="277"/>
        <end position="324"/>
    </location>
</feature>
<feature type="compositionally biased region" description="Polar residues" evidence="5">
    <location>
        <begin position="1"/>
        <end position="12"/>
    </location>
</feature>
<dbReference type="HOGENOM" id="CLU_527842_0_0_1"/>
<keyword evidence="3" id="KW-0238">DNA-binding</keyword>
<dbReference type="GO" id="GO:0051455">
    <property type="term" value="P:spindle attachment to meiosis I kinetochore"/>
    <property type="evidence" value="ECO:0007669"/>
    <property type="project" value="TreeGrafter"/>
</dbReference>
<dbReference type="SUPFAM" id="SSF51182">
    <property type="entry name" value="RmlC-like cupins"/>
    <property type="match status" value="1"/>
</dbReference>
<feature type="compositionally biased region" description="Polar residues" evidence="5">
    <location>
        <begin position="57"/>
        <end position="75"/>
    </location>
</feature>
<dbReference type="Proteomes" id="UP000000707">
    <property type="component" value="Unassembled WGS sequence"/>
</dbReference>
<feature type="compositionally biased region" description="Polar residues" evidence="5">
    <location>
        <begin position="113"/>
        <end position="122"/>
    </location>
</feature>
<keyword evidence="8" id="KW-1185">Reference proteome</keyword>
<feature type="compositionally biased region" description="Acidic residues" evidence="5">
    <location>
        <begin position="29"/>
        <end position="46"/>
    </location>
</feature>
<dbReference type="GO" id="GO:0051315">
    <property type="term" value="P:attachment of mitotic spindle microtubules to kinetochore"/>
    <property type="evidence" value="ECO:0007669"/>
    <property type="project" value="TreeGrafter"/>
</dbReference>
<dbReference type="InterPro" id="IPR014710">
    <property type="entry name" value="RmlC-like_jellyroll"/>
</dbReference>
<name>G3B486_CANTC</name>
<proteinExistence type="inferred from homology"/>
<dbReference type="AlphaFoldDB" id="G3B486"/>
<organism evidence="8">
    <name type="scientific">Candida tenuis (strain ATCC 10573 / BCRC 21748 / CBS 615 / JCM 9827 / NBRC 10315 / NRRL Y-1498 / VKM Y-70)</name>
    <name type="common">Yeast</name>
    <name type="synonym">Yamadazyma tenuis</name>
    <dbReference type="NCBI Taxonomy" id="590646"/>
    <lineage>
        <taxon>Eukaryota</taxon>
        <taxon>Fungi</taxon>
        <taxon>Dikarya</taxon>
        <taxon>Ascomycota</taxon>
        <taxon>Saccharomycotina</taxon>
        <taxon>Pichiomycetes</taxon>
        <taxon>Debaryomycetaceae</taxon>
        <taxon>Yamadazyma</taxon>
    </lineage>
</organism>
<feature type="region of interest" description="Disordered" evidence="5">
    <location>
        <begin position="111"/>
        <end position="130"/>
    </location>
</feature>
<dbReference type="InterPro" id="IPR025974">
    <property type="entry name" value="Mif2/CENP-C_cupin"/>
</dbReference>
<dbReference type="InterPro" id="IPR011051">
    <property type="entry name" value="RmlC_Cupin_sf"/>
</dbReference>
<dbReference type="STRING" id="590646.G3B486"/>
<dbReference type="GO" id="GO:0005634">
    <property type="term" value="C:nucleus"/>
    <property type="evidence" value="ECO:0007669"/>
    <property type="project" value="UniProtKB-SubCell"/>
</dbReference>
<protein>
    <recommendedName>
        <fullName evidence="6">Mif2/CENP-C cupin domain-containing protein</fullName>
    </recommendedName>
</protein>
<sequence>MDLLSLGSQSRKTGIKPRSNMRKDRYNMEDIDDFFEDESGSDEGGSESDGKGHGNRYISSNKPQGRRSSQWTQTRASEDRDSIIARKINFTDDEADKFDLSPIGNIHRRKSYSLKSPLSEQGSPPGEQYSLEQQDNMLEPEMSYDDLNNNILDELDEGVDFELARVPEETEVSSKSISSLTKNMALGRTTNSKRIRKRTPVVTPAPVVVSIRPSPLPSPPPDGLRRSRRTKIQPLAFWRNERVIYSKSYDDEADPDITLVRDTHNIPLQEIKEIIHVPAPTTSFARGKTSKSTSRRNKTKKSSSVSDSPSNSAKQAPTELDYDYESDPGISGSEWFEDNSLSLPVYESNDSESTKTQPVAFTHNFSKWLEDPPESSGSSIDNYKLATVFKDNSPVAGALFEFPVEGFKSSKNSGNCIYVFHVIKGLLEVNLSNHTFVVTRGCTFQVPRGNTYGIINIGNGNAKVLCVQSMVSE</sequence>
<evidence type="ECO:0000256" key="5">
    <source>
        <dbReference type="SAM" id="MobiDB-lite"/>
    </source>
</evidence>
<dbReference type="Pfam" id="PF11699">
    <property type="entry name" value="CENP-C_C"/>
    <property type="match status" value="1"/>
</dbReference>
<dbReference type="PANTHER" id="PTHR16684">
    <property type="entry name" value="CENTROMERE PROTEIN C"/>
    <property type="match status" value="1"/>
</dbReference>
<dbReference type="Gene3D" id="2.60.120.10">
    <property type="entry name" value="Jelly Rolls"/>
    <property type="match status" value="1"/>
</dbReference>
<gene>
    <name evidence="7" type="ORF">CANTEDRAFT_93430</name>
</gene>
<dbReference type="CDD" id="cd06993">
    <property type="entry name" value="cupin_CENP-C_C"/>
    <property type="match status" value="1"/>
</dbReference>
<evidence type="ECO:0000256" key="4">
    <source>
        <dbReference type="ARBA" id="ARBA00023242"/>
    </source>
</evidence>
<dbReference type="GO" id="GO:0051382">
    <property type="term" value="P:kinetochore assembly"/>
    <property type="evidence" value="ECO:0007669"/>
    <property type="project" value="InterPro"/>
</dbReference>
<evidence type="ECO:0000256" key="1">
    <source>
        <dbReference type="ARBA" id="ARBA00004123"/>
    </source>
</evidence>
<feature type="compositionally biased region" description="Low complexity" evidence="5">
    <location>
        <begin position="302"/>
        <end position="314"/>
    </location>
</feature>
<dbReference type="InterPro" id="IPR028386">
    <property type="entry name" value="CENP-C/Mif2/cnp3"/>
</dbReference>
<feature type="domain" description="Mif2/CENP-C cupin" evidence="6">
    <location>
        <begin position="384"/>
        <end position="468"/>
    </location>
</feature>
<evidence type="ECO:0000313" key="8">
    <source>
        <dbReference type="Proteomes" id="UP000000707"/>
    </source>
</evidence>
<dbReference type="OrthoDB" id="1939643at2759"/>
<dbReference type="EMBL" id="GL996521">
    <property type="protein sequence ID" value="EGV63921.1"/>
    <property type="molecule type" value="Genomic_DNA"/>
</dbReference>
<dbReference type="GO" id="GO:0000776">
    <property type="term" value="C:kinetochore"/>
    <property type="evidence" value="ECO:0007669"/>
    <property type="project" value="InterPro"/>
</dbReference>
<comment type="similarity">
    <text evidence="2">Belongs to the CENP-C/MIF2 family.</text>
</comment>
<reference evidence="7 8" key="1">
    <citation type="journal article" date="2011" name="Proc. Natl. Acad. Sci. U.S.A.">
        <title>Comparative genomics of xylose-fermenting fungi for enhanced biofuel production.</title>
        <authorList>
            <person name="Wohlbach D.J."/>
            <person name="Kuo A."/>
            <person name="Sato T.K."/>
            <person name="Potts K.M."/>
            <person name="Salamov A.A."/>
            <person name="LaButti K.M."/>
            <person name="Sun H."/>
            <person name="Clum A."/>
            <person name="Pangilinan J.L."/>
            <person name="Lindquist E.A."/>
            <person name="Lucas S."/>
            <person name="Lapidus A."/>
            <person name="Jin M."/>
            <person name="Gunawan C."/>
            <person name="Balan V."/>
            <person name="Dale B.E."/>
            <person name="Jeffries T.W."/>
            <person name="Zinkel R."/>
            <person name="Barry K.W."/>
            <person name="Grigoriev I.V."/>
            <person name="Gasch A.P."/>
        </authorList>
    </citation>
    <scope>NUCLEOTIDE SEQUENCE [LARGE SCALE GENOMIC DNA]</scope>
    <source>
        <strain evidence="8">ATCC 10573 / BCRC 21748 / CBS 615 / JCM 9827 / NBRC 10315 / NRRL Y-1498 / VKM Y-70</strain>
    </source>
</reference>
<dbReference type="PANTHER" id="PTHR16684:SF11">
    <property type="entry name" value="CENTROMERE PROTEIN C"/>
    <property type="match status" value="1"/>
</dbReference>
<feature type="region of interest" description="Disordered" evidence="5">
    <location>
        <begin position="1"/>
        <end position="80"/>
    </location>
</feature>
<dbReference type="GO" id="GO:0019237">
    <property type="term" value="F:centromeric DNA binding"/>
    <property type="evidence" value="ECO:0007669"/>
    <property type="project" value="InterPro"/>
</dbReference>